<protein>
    <submittedName>
        <fullName evidence="1">Uncharacterized protein</fullName>
    </submittedName>
</protein>
<reference evidence="1 2" key="1">
    <citation type="journal article" date="2014" name="PLoS Genet.">
        <title>Analysis of the Phlebiopsis gigantea genome, transcriptome and secretome provides insight into its pioneer colonization strategies of wood.</title>
        <authorList>
            <person name="Hori C."/>
            <person name="Ishida T."/>
            <person name="Igarashi K."/>
            <person name="Samejima M."/>
            <person name="Suzuki H."/>
            <person name="Master E."/>
            <person name="Ferreira P."/>
            <person name="Ruiz-Duenas F.J."/>
            <person name="Held B."/>
            <person name="Canessa P."/>
            <person name="Larrondo L.F."/>
            <person name="Schmoll M."/>
            <person name="Druzhinina I.S."/>
            <person name="Kubicek C.P."/>
            <person name="Gaskell J.A."/>
            <person name="Kersten P."/>
            <person name="St John F."/>
            <person name="Glasner J."/>
            <person name="Sabat G."/>
            <person name="Splinter BonDurant S."/>
            <person name="Syed K."/>
            <person name="Yadav J."/>
            <person name="Mgbeahuruike A.C."/>
            <person name="Kovalchuk A."/>
            <person name="Asiegbu F.O."/>
            <person name="Lackner G."/>
            <person name="Hoffmeister D."/>
            <person name="Rencoret J."/>
            <person name="Gutierrez A."/>
            <person name="Sun H."/>
            <person name="Lindquist E."/>
            <person name="Barry K."/>
            <person name="Riley R."/>
            <person name="Grigoriev I.V."/>
            <person name="Henrissat B."/>
            <person name="Kues U."/>
            <person name="Berka R.M."/>
            <person name="Martinez A.T."/>
            <person name="Covert S.F."/>
            <person name="Blanchette R.A."/>
            <person name="Cullen D."/>
        </authorList>
    </citation>
    <scope>NUCLEOTIDE SEQUENCE [LARGE SCALE GENOMIC DNA]</scope>
    <source>
        <strain evidence="1 2">11061_1 CR5-6</strain>
    </source>
</reference>
<accession>A0A0C3SF03</accession>
<gene>
    <name evidence="1" type="ORF">PHLGIDRAFT_139300</name>
</gene>
<organism evidence="1 2">
    <name type="scientific">Phlebiopsis gigantea (strain 11061_1 CR5-6)</name>
    <name type="common">White-rot fungus</name>
    <name type="synonym">Peniophora gigantea</name>
    <dbReference type="NCBI Taxonomy" id="745531"/>
    <lineage>
        <taxon>Eukaryota</taxon>
        <taxon>Fungi</taxon>
        <taxon>Dikarya</taxon>
        <taxon>Basidiomycota</taxon>
        <taxon>Agaricomycotina</taxon>
        <taxon>Agaricomycetes</taxon>
        <taxon>Polyporales</taxon>
        <taxon>Phanerochaetaceae</taxon>
        <taxon>Phlebiopsis</taxon>
    </lineage>
</organism>
<keyword evidence="2" id="KW-1185">Reference proteome</keyword>
<dbReference type="AlphaFoldDB" id="A0A0C3SF03"/>
<dbReference type="EMBL" id="KN840447">
    <property type="protein sequence ID" value="KIP11235.1"/>
    <property type="molecule type" value="Genomic_DNA"/>
</dbReference>
<sequence>MAVLSPSTGLRLRTVSLCRSFSIRIADVLLALRSRRSELAHISVSRGSGDGNTASLWHCDQQAIFMVRQAARYRQQQQSSPTPVRALTLIRIGGLRKLCSAVVYFHPVQRDPMFASVQLWMCGGQNRGCAPRPEGQQRHGALWTDPRRVRFEASGFISNTTPATGRTPSHGCCYLRMYSP</sequence>
<dbReference type="HOGENOM" id="CLU_1496766_0_0_1"/>
<proteinExistence type="predicted"/>
<evidence type="ECO:0000313" key="1">
    <source>
        <dbReference type="EMBL" id="KIP11235.1"/>
    </source>
</evidence>
<name>A0A0C3SF03_PHLG1</name>
<evidence type="ECO:0000313" key="2">
    <source>
        <dbReference type="Proteomes" id="UP000053257"/>
    </source>
</evidence>
<dbReference type="Proteomes" id="UP000053257">
    <property type="component" value="Unassembled WGS sequence"/>
</dbReference>